<dbReference type="Proteomes" id="UP000000707">
    <property type="component" value="Unassembled WGS sequence"/>
</dbReference>
<evidence type="ECO:0000256" key="2">
    <source>
        <dbReference type="ARBA" id="ARBA00004906"/>
    </source>
</evidence>
<comment type="subcellular location">
    <subcellularLocation>
        <location evidence="1">Cytoplasm</location>
    </subcellularLocation>
</comment>
<dbReference type="SUPFAM" id="SSF116846">
    <property type="entry name" value="MIT domain"/>
    <property type="match status" value="1"/>
</dbReference>
<dbReference type="GO" id="GO:0031146">
    <property type="term" value="P:SCF-dependent proteasomal ubiquitin-dependent protein catabolic process"/>
    <property type="evidence" value="ECO:0007669"/>
    <property type="project" value="TreeGrafter"/>
</dbReference>
<evidence type="ECO:0000256" key="4">
    <source>
        <dbReference type="ARBA" id="ARBA00022786"/>
    </source>
</evidence>
<dbReference type="eggNOG" id="KOG2997">
    <property type="taxonomic scope" value="Eukaryota"/>
</dbReference>
<dbReference type="PANTHER" id="PTHR12874:SF9">
    <property type="entry name" value="F-BOX ONLY PROTEIN 48"/>
    <property type="match status" value="1"/>
</dbReference>
<evidence type="ECO:0000313" key="7">
    <source>
        <dbReference type="Proteomes" id="UP000000707"/>
    </source>
</evidence>
<name>G3B8P5_CANTC</name>
<gene>
    <name evidence="6" type="ORF">CANTEDRAFT_95290</name>
</gene>
<dbReference type="RefSeq" id="XP_006688574.1">
    <property type="nucleotide sequence ID" value="XM_006688511.1"/>
</dbReference>
<dbReference type="GO" id="GO:0016567">
    <property type="term" value="P:protein ubiquitination"/>
    <property type="evidence" value="ECO:0007669"/>
    <property type="project" value="UniProtKB-UniPathway"/>
</dbReference>
<keyword evidence="3" id="KW-0963">Cytoplasm</keyword>
<reference evidence="6 7" key="1">
    <citation type="journal article" date="2011" name="Proc. Natl. Acad. Sci. U.S.A.">
        <title>Comparative genomics of xylose-fermenting fungi for enhanced biofuel production.</title>
        <authorList>
            <person name="Wohlbach D.J."/>
            <person name="Kuo A."/>
            <person name="Sato T.K."/>
            <person name="Potts K.M."/>
            <person name="Salamov A.A."/>
            <person name="LaButti K.M."/>
            <person name="Sun H."/>
            <person name="Clum A."/>
            <person name="Pangilinan J.L."/>
            <person name="Lindquist E.A."/>
            <person name="Lucas S."/>
            <person name="Lapidus A."/>
            <person name="Jin M."/>
            <person name="Gunawan C."/>
            <person name="Balan V."/>
            <person name="Dale B.E."/>
            <person name="Jeffries T.W."/>
            <person name="Zinkel R."/>
            <person name="Barry K.W."/>
            <person name="Grigoriev I.V."/>
            <person name="Gasch A.P."/>
        </authorList>
    </citation>
    <scope>NUCLEOTIDE SEQUENCE [LARGE SCALE GENOMIC DNA]</scope>
    <source>
        <strain evidence="7">ATCC 10573 / BCRC 21748 / CBS 615 / JCM 9827 / NBRC 10315 / NRRL Y-1498 / VKM Y-70</strain>
    </source>
</reference>
<comment type="pathway">
    <text evidence="2">Protein modification; protein ubiquitination.</text>
</comment>
<feature type="domain" description="F-box protein Hrt3/FBXO9 C-terminal" evidence="5">
    <location>
        <begin position="242"/>
        <end position="402"/>
    </location>
</feature>
<protein>
    <recommendedName>
        <fullName evidence="5">F-box protein Hrt3/FBXO9 C-terminal domain-containing protein</fullName>
    </recommendedName>
</protein>
<accession>G3B8P5</accession>
<dbReference type="InterPro" id="IPR045464">
    <property type="entry name" value="Hrt3/FBXO9_C"/>
</dbReference>
<dbReference type="Pfam" id="PF19270">
    <property type="entry name" value="FBO_C"/>
    <property type="match status" value="1"/>
</dbReference>
<dbReference type="UniPathway" id="UPA00143"/>
<dbReference type="InterPro" id="IPR036047">
    <property type="entry name" value="F-box-like_dom_sf"/>
</dbReference>
<evidence type="ECO:0000259" key="5">
    <source>
        <dbReference type="Pfam" id="PF19270"/>
    </source>
</evidence>
<evidence type="ECO:0000256" key="3">
    <source>
        <dbReference type="ARBA" id="ARBA00022490"/>
    </source>
</evidence>
<evidence type="ECO:0000256" key="1">
    <source>
        <dbReference type="ARBA" id="ARBA00004496"/>
    </source>
</evidence>
<dbReference type="OrthoDB" id="2117972at2759"/>
<evidence type="ECO:0000313" key="6">
    <source>
        <dbReference type="EMBL" id="EGV62404.1"/>
    </source>
</evidence>
<keyword evidence="7" id="KW-1185">Reference proteome</keyword>
<dbReference type="GO" id="GO:0005737">
    <property type="term" value="C:cytoplasm"/>
    <property type="evidence" value="ECO:0007669"/>
    <property type="project" value="UniProtKB-SubCell"/>
</dbReference>
<dbReference type="AlphaFoldDB" id="G3B8P5"/>
<organism evidence="7">
    <name type="scientific">Candida tenuis (strain ATCC 10573 / BCRC 21748 / CBS 615 / JCM 9827 / NBRC 10315 / NRRL Y-1498 / VKM Y-70)</name>
    <name type="common">Yeast</name>
    <name type="synonym">Yamadazyma tenuis</name>
    <dbReference type="NCBI Taxonomy" id="590646"/>
    <lineage>
        <taxon>Eukaryota</taxon>
        <taxon>Fungi</taxon>
        <taxon>Dikarya</taxon>
        <taxon>Ascomycota</taxon>
        <taxon>Saccharomycotina</taxon>
        <taxon>Pichiomycetes</taxon>
        <taxon>Debaryomycetaceae</taxon>
        <taxon>Yamadazyma</taxon>
    </lineage>
</organism>
<dbReference type="STRING" id="590646.G3B8P5"/>
<dbReference type="GO" id="GO:0019005">
    <property type="term" value="C:SCF ubiquitin ligase complex"/>
    <property type="evidence" value="ECO:0007669"/>
    <property type="project" value="TreeGrafter"/>
</dbReference>
<dbReference type="PANTHER" id="PTHR12874">
    <property type="entry name" value="F-BOX ONLY PROTEIN 48-RELATED"/>
    <property type="match status" value="1"/>
</dbReference>
<proteinExistence type="predicted"/>
<sequence>MSDIAVASDHSNVMGRSSYETDVNLSDIDQQAIKCFEQAIEKESHGKMSDAIEFYRKAFKYNEKVDLLYRKTELPSKIEQMRQDYGVNSTIRVDEEVVNAIDVEKLLKSFEHEEARPPDPNDPNNDSITIKFANLGIDNHPNIEVKPVSPLVHLPNDIWICIMELLLITEPEAWINLSISCKKFAFLGLSSNDIWRKLCYLVYPYQNYEENQTFLQSNQTPGALIDSSSLPIPEDQLLILPAYGHSWKRMMDERPFLKFKGCYISVINYYSEGGKAEFSNSWSNPVKTITYYRYLRFYPDGTCVKVLSVLEPFRVVPQLSKYNLSRNITSALDQVKVAGHQSSVKEAHRIYHGKWTISTTGEVHINIDPGSVPYYTFHYHFQVKSLSRAFRYNKLNWIKYYTVRKQMSEDDDRVGEVSYLTIKNEKPFKFSRVKSYDVDTW</sequence>
<dbReference type="SUPFAM" id="SSF81383">
    <property type="entry name" value="F-box domain"/>
    <property type="match status" value="1"/>
</dbReference>
<dbReference type="HOGENOM" id="CLU_017706_1_0_1"/>
<dbReference type="KEGG" id="cten:18250493"/>
<dbReference type="EMBL" id="GL996527">
    <property type="protein sequence ID" value="EGV62404.1"/>
    <property type="molecule type" value="Genomic_DNA"/>
</dbReference>
<dbReference type="GeneID" id="18250493"/>
<dbReference type="InterPro" id="IPR036181">
    <property type="entry name" value="MIT_dom_sf"/>
</dbReference>
<keyword evidence="4" id="KW-0833">Ubl conjugation pathway</keyword>